<dbReference type="EMBL" id="KQ474075">
    <property type="protein sequence ID" value="KPV76910.1"/>
    <property type="molecule type" value="Genomic_DNA"/>
</dbReference>
<dbReference type="OMA" id="GNIDATW"/>
<dbReference type="Proteomes" id="UP000053890">
    <property type="component" value="Unassembled WGS sequence"/>
</dbReference>
<proteinExistence type="predicted"/>
<evidence type="ECO:0000313" key="2">
    <source>
        <dbReference type="EMBL" id="KPV76910.1"/>
    </source>
</evidence>
<protein>
    <submittedName>
        <fullName evidence="2">Uncharacterized protein</fullName>
    </submittedName>
</protein>
<evidence type="ECO:0000313" key="3">
    <source>
        <dbReference type="Proteomes" id="UP000053890"/>
    </source>
</evidence>
<organism evidence="2 3">
    <name type="scientific">Rhodotorula graminis (strain WP1)</name>
    <dbReference type="NCBI Taxonomy" id="578459"/>
    <lineage>
        <taxon>Eukaryota</taxon>
        <taxon>Fungi</taxon>
        <taxon>Dikarya</taxon>
        <taxon>Basidiomycota</taxon>
        <taxon>Pucciniomycotina</taxon>
        <taxon>Microbotryomycetes</taxon>
        <taxon>Sporidiobolales</taxon>
        <taxon>Sporidiobolaceae</taxon>
        <taxon>Rhodotorula</taxon>
    </lineage>
</organism>
<gene>
    <name evidence="2" type="ORF">RHOBADRAFT_51893</name>
</gene>
<reference evidence="2 3" key="1">
    <citation type="journal article" date="2015" name="Front. Microbiol.">
        <title>Genome sequence of the plant growth promoting endophytic yeast Rhodotorula graminis WP1.</title>
        <authorList>
            <person name="Firrincieli A."/>
            <person name="Otillar R."/>
            <person name="Salamov A."/>
            <person name="Schmutz J."/>
            <person name="Khan Z."/>
            <person name="Redman R.S."/>
            <person name="Fleck N.D."/>
            <person name="Lindquist E."/>
            <person name="Grigoriev I.V."/>
            <person name="Doty S.L."/>
        </authorList>
    </citation>
    <scope>NUCLEOTIDE SEQUENCE [LARGE SCALE GENOMIC DNA]</scope>
    <source>
        <strain evidence="2 3">WP1</strain>
    </source>
</reference>
<accession>A0A194S8W1</accession>
<evidence type="ECO:0000256" key="1">
    <source>
        <dbReference type="SAM" id="MobiDB-lite"/>
    </source>
</evidence>
<feature type="region of interest" description="Disordered" evidence="1">
    <location>
        <begin position="163"/>
        <end position="245"/>
    </location>
</feature>
<dbReference type="RefSeq" id="XP_018272959.1">
    <property type="nucleotide sequence ID" value="XM_018416072.1"/>
</dbReference>
<dbReference type="OrthoDB" id="2522772at2759"/>
<dbReference type="GeneID" id="28976520"/>
<dbReference type="AlphaFoldDB" id="A0A194S8W1"/>
<feature type="compositionally biased region" description="Pro residues" evidence="1">
    <location>
        <begin position="171"/>
        <end position="183"/>
    </location>
</feature>
<keyword evidence="3" id="KW-1185">Reference proteome</keyword>
<sequence length="271" mass="28627">MLTQEDVVRLLSKPDPIPQHVAFSILHAWVYSKSRRGNLPSETLSKLLSIQRKLQTKQGRPLVAGGPIAAALDAMKQQLLAVNRKWVTMGAQAFGQLGTIGMAGGNIDATWAWTKATDGKVKLTDGKNAAMQYYGDMGAGMDAGRIVEPAYVDTADPLAAALGAPPGSMAVPPPPLYDGPPGQPDQDVVEALDERRREDETGVAAEGRGPAWRDSVDEGRASASPPDPAPASLGAAPARNSIDEGAAHLARLRALKEEREREAAAAASEKR</sequence>
<name>A0A194S8W1_RHOGW</name>